<dbReference type="PIRSF" id="PIRSF002356">
    <property type="entry name" value="Calreticulin"/>
    <property type="match status" value="1"/>
</dbReference>
<evidence type="ECO:0000256" key="8">
    <source>
        <dbReference type="ARBA" id="ARBA00022833"/>
    </source>
</evidence>
<feature type="compositionally biased region" description="Acidic residues" evidence="15">
    <location>
        <begin position="379"/>
        <end position="398"/>
    </location>
</feature>
<comment type="subcellular location">
    <subcellularLocation>
        <location evidence="1 11">Endoplasmic reticulum lumen</location>
    </subcellularLocation>
</comment>
<feature type="binding site" evidence="12">
    <location>
        <position position="106"/>
    </location>
    <ligand>
        <name>an alpha-D-glucoside</name>
        <dbReference type="ChEBI" id="CHEBI:22390"/>
    </ligand>
</feature>
<feature type="disulfide bond" evidence="13">
    <location>
        <begin position="100"/>
        <end position="134"/>
    </location>
</feature>
<evidence type="ECO:0000256" key="6">
    <source>
        <dbReference type="ARBA" id="ARBA00022737"/>
    </source>
</evidence>
<dbReference type="FunFam" id="2.60.120.200:FF:000018">
    <property type="entry name" value="Calreticulin 1b"/>
    <property type="match status" value="1"/>
</dbReference>
<evidence type="ECO:0000256" key="4">
    <source>
        <dbReference type="ARBA" id="ARBA00022729"/>
    </source>
</evidence>
<dbReference type="AlphaFoldDB" id="Q5YER3"/>
<dbReference type="GO" id="GO:0036503">
    <property type="term" value="P:ERAD pathway"/>
    <property type="evidence" value="ECO:0007669"/>
    <property type="project" value="TreeGrafter"/>
</dbReference>
<dbReference type="GO" id="GO:0005509">
    <property type="term" value="F:calcium ion binding"/>
    <property type="evidence" value="ECO:0007669"/>
    <property type="project" value="InterPro"/>
</dbReference>
<reference evidence="16" key="1">
    <citation type="journal article" date="2004" name="J. Eukaryot. Microbiol.">
        <title>Plastid-targeting peptides from the chlorarachniophyte Bigelowiella natans.</title>
        <authorList>
            <person name="Rogers M.B."/>
            <person name="Archibald J.M."/>
            <person name="Field M.A."/>
            <person name="Li C."/>
            <person name="Striepen B."/>
            <person name="Keeling P.J."/>
        </authorList>
    </citation>
    <scope>NUCLEOTIDE SEQUENCE</scope>
</reference>
<feature type="binding site" evidence="12">
    <location>
        <position position="104"/>
    </location>
    <ligand>
        <name>an alpha-D-glucoside</name>
        <dbReference type="ChEBI" id="CHEBI:22390"/>
    </ligand>
</feature>
<dbReference type="InterPro" id="IPR001580">
    <property type="entry name" value="Calret/calnex"/>
</dbReference>
<dbReference type="InterPro" id="IPR009169">
    <property type="entry name" value="Calreticulin"/>
</dbReference>
<dbReference type="PROSITE" id="PS00804">
    <property type="entry name" value="CALRETICULIN_2"/>
    <property type="match status" value="1"/>
</dbReference>
<evidence type="ECO:0000256" key="5">
    <source>
        <dbReference type="ARBA" id="ARBA00022734"/>
    </source>
</evidence>
<evidence type="ECO:0000256" key="9">
    <source>
        <dbReference type="ARBA" id="ARBA00022837"/>
    </source>
</evidence>
<dbReference type="SUPFAM" id="SSF49899">
    <property type="entry name" value="Concanavalin A-like lectins/glucanases"/>
    <property type="match status" value="1"/>
</dbReference>
<dbReference type="Pfam" id="PF00262">
    <property type="entry name" value="Calreticulin"/>
    <property type="match status" value="2"/>
</dbReference>
<dbReference type="GO" id="GO:0005788">
    <property type="term" value="C:endoplasmic reticulum lumen"/>
    <property type="evidence" value="ECO:0007669"/>
    <property type="project" value="UniProtKB-SubCell"/>
</dbReference>
<feature type="binding site" evidence="12">
    <location>
        <position position="315"/>
    </location>
    <ligand>
        <name>an alpha-D-glucoside</name>
        <dbReference type="ChEBI" id="CHEBI:22390"/>
    </ligand>
</feature>
<dbReference type="PANTHER" id="PTHR11073:SF2">
    <property type="entry name" value="CALRETICULIN"/>
    <property type="match status" value="1"/>
</dbReference>
<evidence type="ECO:0000256" key="3">
    <source>
        <dbReference type="ARBA" id="ARBA00022723"/>
    </source>
</evidence>
<dbReference type="GO" id="GO:0051082">
    <property type="term" value="F:unfolded protein binding"/>
    <property type="evidence" value="ECO:0007669"/>
    <property type="project" value="InterPro"/>
</dbReference>
<feature type="compositionally biased region" description="Acidic residues" evidence="15">
    <location>
        <begin position="216"/>
        <end position="225"/>
    </location>
</feature>
<evidence type="ECO:0000256" key="10">
    <source>
        <dbReference type="ARBA" id="ARBA00023186"/>
    </source>
</evidence>
<dbReference type="InterPro" id="IPR009033">
    <property type="entry name" value="Calreticulin/calnexin_P_dom_sf"/>
</dbReference>
<dbReference type="GO" id="GO:0005789">
    <property type="term" value="C:endoplasmic reticulum membrane"/>
    <property type="evidence" value="ECO:0007669"/>
    <property type="project" value="TreeGrafter"/>
</dbReference>
<keyword evidence="6" id="KW-0677">Repeat</keyword>
<feature type="compositionally biased region" description="Basic and acidic residues" evidence="15">
    <location>
        <begin position="206"/>
        <end position="215"/>
    </location>
</feature>
<feature type="binding site" evidence="12">
    <location>
        <position position="132"/>
    </location>
    <ligand>
        <name>an alpha-D-glucoside</name>
        <dbReference type="ChEBI" id="CHEBI:22390"/>
    </ligand>
</feature>
<feature type="signal peptide" evidence="14">
    <location>
        <begin position="1"/>
        <end position="21"/>
    </location>
</feature>
<keyword evidence="8" id="KW-0862">Zinc</keyword>
<dbReference type="FunFam" id="2.10.250.10:FF:000002">
    <property type="entry name" value="Calreticulin"/>
    <property type="match status" value="1"/>
</dbReference>
<dbReference type="EMBL" id="AY543008">
    <property type="protein sequence ID" value="AAT09100.1"/>
    <property type="molecule type" value="mRNA"/>
</dbReference>
<keyword evidence="4 14" id="KW-0732">Signal</keyword>
<dbReference type="PROSITE" id="PS00805">
    <property type="entry name" value="CALRETICULIN_REPEAT"/>
    <property type="match status" value="1"/>
</dbReference>
<feature type="chain" id="PRO_5004264448" description="Calreticulin" evidence="14">
    <location>
        <begin position="22"/>
        <end position="405"/>
    </location>
</feature>
<dbReference type="OMA" id="KRDEICA"/>
<evidence type="ECO:0000256" key="12">
    <source>
        <dbReference type="PIRSR" id="PIRSR002356-1"/>
    </source>
</evidence>
<dbReference type="HOGENOM" id="CLU_018224_0_2_1"/>
<sequence>MRLSTPLLLTVLPLIAGKVYLKDTFDNMDKWVKSSVEKFDGAWELSSGEWYGDAEKDQGLKTTQDAKFYALTANFDEVFDNKDKDLVIQFSVKHAQKIDCGGGYVKVFPKGFDGAALDEETKEKYSIMFGPDICGYSTKKVHVIFTYKGKQHLIKKDIKCEDDQLTHVYTLIVKPDQTYIVKIDGEEKASGSLTEDWDFLPAKEIKDPEQSKPEDWVDEEMMDDPEDKKPEGWDDIPAQIVDPEAEKPEDWDDEADGEYEAPMIDNPEYKGEWKAKRIKNPDYKGPWVHPMIANPEYAEDDSIYHYEDLGAVAFDLWQVKSGTIFDNLIITDSAEEADSFMKDTFSSDMRDAEKKMFDDAEKEKKEAEEAARKAAEKAAEEDEDDEEDDEDDEEDEEASSGHDEL</sequence>
<keyword evidence="13" id="KW-1015">Disulfide bond</keyword>
<feature type="region of interest" description="Disordered" evidence="15">
    <location>
        <begin position="348"/>
        <end position="405"/>
    </location>
</feature>
<organism evidence="16">
    <name type="scientific">Bigelowiella natans</name>
    <name type="common">Pedinomonas minutissima</name>
    <name type="synonym">Chlorarachnion sp. (strain CCMP621)</name>
    <dbReference type="NCBI Taxonomy" id="227086"/>
    <lineage>
        <taxon>Eukaryota</taxon>
        <taxon>Sar</taxon>
        <taxon>Rhizaria</taxon>
        <taxon>Cercozoa</taxon>
        <taxon>Chlorarachniophyceae</taxon>
        <taxon>Bigelowiella</taxon>
    </lineage>
</organism>
<dbReference type="InterPro" id="IPR018124">
    <property type="entry name" value="Calret/calnex_CS"/>
</dbReference>
<keyword evidence="7 11" id="KW-0256">Endoplasmic reticulum</keyword>
<dbReference type="Gene3D" id="2.10.250.10">
    <property type="entry name" value="Calreticulin/calnexin, P domain"/>
    <property type="match status" value="1"/>
</dbReference>
<name>Q5YER3_BIGNA</name>
<keyword evidence="3" id="KW-0479">Metal-binding</keyword>
<evidence type="ECO:0000256" key="7">
    <source>
        <dbReference type="ARBA" id="ARBA00022824"/>
    </source>
</evidence>
<dbReference type="PRINTS" id="PR00626">
    <property type="entry name" value="CALRETICULIN"/>
</dbReference>
<protein>
    <recommendedName>
        <fullName evidence="11">Calreticulin</fullName>
    </recommendedName>
</protein>
<evidence type="ECO:0000256" key="14">
    <source>
        <dbReference type="RuleBase" id="RU362126"/>
    </source>
</evidence>
<feature type="region of interest" description="Disordered" evidence="15">
    <location>
        <begin position="206"/>
        <end position="236"/>
    </location>
</feature>
<feature type="compositionally biased region" description="Basic and acidic residues" evidence="15">
    <location>
        <begin position="348"/>
        <end position="378"/>
    </location>
</feature>
<comment type="similarity">
    <text evidence="2 11 14">Belongs to the calreticulin family.</text>
</comment>
<evidence type="ECO:0000256" key="13">
    <source>
        <dbReference type="PIRSR" id="PIRSR002356-3"/>
    </source>
</evidence>
<evidence type="ECO:0000256" key="15">
    <source>
        <dbReference type="SAM" id="MobiDB-lite"/>
    </source>
</evidence>
<evidence type="ECO:0000256" key="2">
    <source>
        <dbReference type="ARBA" id="ARBA00010983"/>
    </source>
</evidence>
<feature type="binding site" evidence="12">
    <location>
        <position position="125"/>
    </location>
    <ligand>
        <name>an alpha-D-glucoside</name>
        <dbReference type="ChEBI" id="CHEBI:22390"/>
    </ligand>
</feature>
<dbReference type="PANTHER" id="PTHR11073">
    <property type="entry name" value="CALRETICULIN AND CALNEXIN"/>
    <property type="match status" value="1"/>
</dbReference>
<dbReference type="InterPro" id="IPR013320">
    <property type="entry name" value="ConA-like_dom_sf"/>
</dbReference>
<dbReference type="Gene3D" id="2.60.120.200">
    <property type="match status" value="1"/>
</dbReference>
<dbReference type="GO" id="GO:0006457">
    <property type="term" value="P:protein folding"/>
    <property type="evidence" value="ECO:0007669"/>
    <property type="project" value="InterPro"/>
</dbReference>
<keyword evidence="10 11" id="KW-0143">Chaperone</keyword>
<evidence type="ECO:0000313" key="16">
    <source>
        <dbReference type="EMBL" id="AAT09100.1"/>
    </source>
</evidence>
<evidence type="ECO:0000256" key="1">
    <source>
        <dbReference type="ARBA" id="ARBA00004319"/>
    </source>
</evidence>
<keyword evidence="5" id="KW-0430">Lectin</keyword>
<evidence type="ECO:0000256" key="11">
    <source>
        <dbReference type="PIRNR" id="PIRNR002356"/>
    </source>
</evidence>
<accession>Q5YER3</accession>
<dbReference type="GO" id="GO:0030246">
    <property type="term" value="F:carbohydrate binding"/>
    <property type="evidence" value="ECO:0007669"/>
    <property type="project" value="UniProtKB-KW"/>
</dbReference>
<keyword evidence="9" id="KW-0106">Calcium</keyword>
<dbReference type="SUPFAM" id="SSF63887">
    <property type="entry name" value="P-domain of calnexin/calreticulin"/>
    <property type="match status" value="1"/>
</dbReference>
<proteinExistence type="evidence at transcript level"/>